<dbReference type="PANTHER" id="PTHR13158">
    <property type="match status" value="1"/>
</dbReference>
<evidence type="ECO:0000313" key="1">
    <source>
        <dbReference type="EMBL" id="MBW8487662.1"/>
    </source>
</evidence>
<accession>A0ABS7G787</accession>
<dbReference type="SUPFAM" id="SSF111331">
    <property type="entry name" value="NAD kinase/diacylglycerol kinase-like"/>
    <property type="match status" value="1"/>
</dbReference>
<dbReference type="PANTHER" id="PTHR13158:SF5">
    <property type="entry name" value="NAD KINASE 2, MITOCHONDRIAL"/>
    <property type="match status" value="1"/>
</dbReference>
<reference evidence="1 2" key="1">
    <citation type="submission" date="2021-07" db="EMBL/GenBank/DDBJ databases">
        <title>Actinomadura sp. PM05-2 isolated from lichen.</title>
        <authorList>
            <person name="Somphong A."/>
            <person name="Phongsopitanun W."/>
            <person name="Tanasupawat S."/>
            <person name="Peongsungnone V."/>
        </authorList>
    </citation>
    <scope>NUCLEOTIDE SEQUENCE [LARGE SCALE GENOMIC DNA]</scope>
    <source>
        <strain evidence="1 2">PM05-2</strain>
    </source>
</reference>
<evidence type="ECO:0000313" key="2">
    <source>
        <dbReference type="Proteomes" id="UP000774570"/>
    </source>
</evidence>
<dbReference type="InterPro" id="IPR017437">
    <property type="entry name" value="ATP-NAD_kinase_PpnK-typ_C"/>
</dbReference>
<dbReference type="Proteomes" id="UP000774570">
    <property type="component" value="Unassembled WGS sequence"/>
</dbReference>
<comment type="caution">
    <text evidence="1">The sequence shown here is derived from an EMBL/GenBank/DDBJ whole genome shotgun (WGS) entry which is preliminary data.</text>
</comment>
<dbReference type="InterPro" id="IPR016064">
    <property type="entry name" value="NAD/diacylglycerol_kinase_sf"/>
</dbReference>
<organism evidence="1 2">
    <name type="scientific">Actinomadura parmotrematis</name>
    <dbReference type="NCBI Taxonomy" id="2864039"/>
    <lineage>
        <taxon>Bacteria</taxon>
        <taxon>Bacillati</taxon>
        <taxon>Actinomycetota</taxon>
        <taxon>Actinomycetes</taxon>
        <taxon>Streptosporangiales</taxon>
        <taxon>Thermomonosporaceae</taxon>
        <taxon>Actinomadura</taxon>
    </lineage>
</organism>
<evidence type="ECO:0008006" key="3">
    <source>
        <dbReference type="Google" id="ProtNLM"/>
    </source>
</evidence>
<gene>
    <name evidence="1" type="ORF">K1Y72_35285</name>
</gene>
<keyword evidence="2" id="KW-1185">Reference proteome</keyword>
<sequence length="291" mass="30803">MTLAPRAVVVHRRTEYEELLARHGTRSQAEFYLRTRGRTIGDVLAAHERTARALAAVAAAIPVRWRRGAVERADLDRFLFAPDDLVVVVGQDGLVANAAKYLDGQPVIGLNPDPRRNPGVLVPHPVTACGELLRLAEGGRAGLSERAMVTARTDDGRELTALNEVFVGHPGHQSARYVLGGEHQSSSGVLVATGTGATGWARSIAAERGGAALPGPAERGLAWFVREAWPSPATGTTRTAGLLGEGQELALTVETDGLVVFGDGVEADRITLGWGQDVRIGLAGRALRLVV</sequence>
<dbReference type="EMBL" id="JAIBOA010000038">
    <property type="protein sequence ID" value="MBW8487662.1"/>
    <property type="molecule type" value="Genomic_DNA"/>
</dbReference>
<name>A0ABS7G787_9ACTN</name>
<dbReference type="RefSeq" id="WP_220170896.1">
    <property type="nucleotide sequence ID" value="NZ_JAIBOA010000038.1"/>
</dbReference>
<proteinExistence type="predicted"/>
<protein>
    <recommendedName>
        <fullName evidence="3">Inorganic polyphosphate kinase</fullName>
    </recommendedName>
</protein>
<dbReference type="Gene3D" id="2.60.200.30">
    <property type="entry name" value="Probable inorganic polyphosphate/atp-NAD kinase, domain 2"/>
    <property type="match status" value="1"/>
</dbReference>